<sequence>MEIESSSFDPRGLFHPNSVTWRIHSDPSMAVGGIRALLQQALHPDAMDGVAKHSNFREDAWGRLQRTGDYVSTITFASTEQAFALAARVRKIHTSLGLDDPHLLLWVHMSMVDSFLDIAIRSGIDIDQAEADKYVSEMVIFAQLVGVSTEKVPTTVSQMQKYFSDLSPELRASEDAKRAALFLTIPPLPTAVRFATPAAPAWASLALVAGSSLPSWARSLYGTPQLPGQNFATDLSLKAIRKTIGVIPDAILAPPIYKEAVKRWDLERVK</sequence>
<organism evidence="2">
    <name type="scientific">freshwater metagenome</name>
    <dbReference type="NCBI Taxonomy" id="449393"/>
    <lineage>
        <taxon>unclassified sequences</taxon>
        <taxon>metagenomes</taxon>
        <taxon>ecological metagenomes</taxon>
    </lineage>
</organism>
<comment type="caution">
    <text evidence="2">The sequence shown here is derived from an EMBL/GenBank/DDBJ whole genome shotgun (WGS) entry which is preliminary data.</text>
</comment>
<dbReference type="PANTHER" id="PTHR36151">
    <property type="entry name" value="BLR2777 PROTEIN"/>
    <property type="match status" value="1"/>
</dbReference>
<dbReference type="PANTHER" id="PTHR36151:SF3">
    <property type="entry name" value="ER-BOUND OXYGENASE MPAB_MPAB'_RUBBER OXYGENASE CATALYTIC DOMAIN-CONTAINING PROTEIN"/>
    <property type="match status" value="1"/>
</dbReference>
<dbReference type="EMBL" id="JNSK01000108">
    <property type="protein sequence ID" value="KGA15055.1"/>
    <property type="molecule type" value="Genomic_DNA"/>
</dbReference>
<reference evidence="2" key="1">
    <citation type="submission" date="2014-05" db="EMBL/GenBank/DDBJ databases">
        <title>Key roles for freshwater Actinobacteria revealed by deep metagenomic sequencing.</title>
        <authorList>
            <person name="Ghai R."/>
            <person name="Mizuno C.M."/>
            <person name="Picazo A."/>
            <person name="Camacho A."/>
            <person name="Rodriguez-Valera F."/>
        </authorList>
    </citation>
    <scope>NUCLEOTIDE SEQUENCE</scope>
</reference>
<dbReference type="GO" id="GO:0016491">
    <property type="term" value="F:oxidoreductase activity"/>
    <property type="evidence" value="ECO:0007669"/>
    <property type="project" value="InterPro"/>
</dbReference>
<dbReference type="InterPro" id="IPR018713">
    <property type="entry name" value="MPAB/Lcp_cat_dom"/>
</dbReference>
<evidence type="ECO:0000313" key="2">
    <source>
        <dbReference type="EMBL" id="KGA15055.1"/>
    </source>
</evidence>
<dbReference type="AlphaFoldDB" id="A0A094PTH7"/>
<proteinExistence type="predicted"/>
<evidence type="ECO:0000259" key="1">
    <source>
        <dbReference type="Pfam" id="PF09995"/>
    </source>
</evidence>
<gene>
    <name evidence="2" type="ORF">GM50_18205</name>
</gene>
<name>A0A094PTH7_9ZZZZ</name>
<feature type="domain" description="ER-bound oxygenase mpaB/mpaB'/Rubber oxygenase catalytic" evidence="1">
    <location>
        <begin position="21"/>
        <end position="237"/>
    </location>
</feature>
<dbReference type="Pfam" id="PF09995">
    <property type="entry name" value="MPAB_Lcp_cat"/>
    <property type="match status" value="1"/>
</dbReference>
<protein>
    <recommendedName>
        <fullName evidence="1">ER-bound oxygenase mpaB/mpaB'/Rubber oxygenase catalytic domain-containing protein</fullName>
    </recommendedName>
</protein>
<accession>A0A094PTH7</accession>